<reference evidence="3" key="1">
    <citation type="journal article" date="2019" name="Int. J. Syst. Evol. Microbiol.">
        <title>The Global Catalogue of Microorganisms (GCM) 10K type strain sequencing project: providing services to taxonomists for standard genome sequencing and annotation.</title>
        <authorList>
            <consortium name="The Broad Institute Genomics Platform"/>
            <consortium name="The Broad Institute Genome Sequencing Center for Infectious Disease"/>
            <person name="Wu L."/>
            <person name="Ma J."/>
        </authorList>
    </citation>
    <scope>NUCLEOTIDE SEQUENCE [LARGE SCALE GENOMIC DNA]</scope>
    <source>
        <strain evidence="3">JCM 17388</strain>
    </source>
</reference>
<feature type="region of interest" description="Disordered" evidence="1">
    <location>
        <begin position="55"/>
        <end position="106"/>
    </location>
</feature>
<feature type="region of interest" description="Disordered" evidence="1">
    <location>
        <begin position="122"/>
        <end position="149"/>
    </location>
</feature>
<proteinExistence type="predicted"/>
<dbReference type="EMBL" id="BAABAQ010000009">
    <property type="protein sequence ID" value="GAA4198591.1"/>
    <property type="molecule type" value="Genomic_DNA"/>
</dbReference>
<keyword evidence="3" id="KW-1185">Reference proteome</keyword>
<protein>
    <submittedName>
        <fullName evidence="2">Uncharacterized protein</fullName>
    </submittedName>
</protein>
<dbReference type="Proteomes" id="UP001501251">
    <property type="component" value="Unassembled WGS sequence"/>
</dbReference>
<feature type="compositionally biased region" description="Low complexity" evidence="1">
    <location>
        <begin position="67"/>
        <end position="84"/>
    </location>
</feature>
<name>A0ABP8B6X3_9ACTN</name>
<gene>
    <name evidence="2" type="ORF">GCM10022252_49300</name>
</gene>
<accession>A0ABP8B6X3</accession>
<sequence length="149" mass="15783">MAYAEQVGPPVTTRLGERLHRTSRIGTGALAVSVHVRKIGTTIGRHPDVAVSTIPIGATGPMPAPHPGTTVSTVPTRTTGPTGPMLASHPDTTASTGPVPGRHPDVVLGVRIGSARLSFARQRRFSRRSQRRRHIAEPSSARRRTGPSQ</sequence>
<evidence type="ECO:0000313" key="2">
    <source>
        <dbReference type="EMBL" id="GAA4198591.1"/>
    </source>
</evidence>
<comment type="caution">
    <text evidence="2">The sequence shown here is derived from an EMBL/GenBank/DDBJ whole genome shotgun (WGS) entry which is preliminary data.</text>
</comment>
<evidence type="ECO:0000256" key="1">
    <source>
        <dbReference type="SAM" id="MobiDB-lite"/>
    </source>
</evidence>
<evidence type="ECO:0000313" key="3">
    <source>
        <dbReference type="Proteomes" id="UP001501251"/>
    </source>
</evidence>
<feature type="compositionally biased region" description="Basic residues" evidence="1">
    <location>
        <begin position="122"/>
        <end position="134"/>
    </location>
</feature>
<organism evidence="2 3">
    <name type="scientific">Streptosporangium oxazolinicum</name>
    <dbReference type="NCBI Taxonomy" id="909287"/>
    <lineage>
        <taxon>Bacteria</taxon>
        <taxon>Bacillati</taxon>
        <taxon>Actinomycetota</taxon>
        <taxon>Actinomycetes</taxon>
        <taxon>Streptosporangiales</taxon>
        <taxon>Streptosporangiaceae</taxon>
        <taxon>Streptosporangium</taxon>
    </lineage>
</organism>